<feature type="chain" id="PRO_5046778737" description="Serine protease" evidence="1">
    <location>
        <begin position="35"/>
        <end position="330"/>
    </location>
</feature>
<protein>
    <recommendedName>
        <fullName evidence="4">Serine protease</fullName>
    </recommendedName>
</protein>
<sequence length="330" mass="34191">MPSTHSTRRLLRDTAALLAVGAAALSFTTGPARAEAHTHAHATTTTIAAASKHHGVKPINGHGITGDTHGLTDADTLSLQTSDTTGAVSPTPTVYLVFWGSQWDSSDTAGVANDLQGMFNGLYGGQDTWGTILTQYCEGIAAGSTDCGAGGTAIQHPASSPLAGVWFDDANPEPDSPAAADIATEAANAAAHFGNTTQDPNDNAQYVIVSASGTHPDGFPNSGFCAWHDQTQSSYGTLAYTNLPYVPDMGAGACTTETDGRMLSGIESTETHEYAETVTDFWPTNGWNNTANGEIGDECENLDAYETLSTGTYDVQGLWSNSADSCVTSG</sequence>
<evidence type="ECO:0000313" key="2">
    <source>
        <dbReference type="EMBL" id="MBS2554028.1"/>
    </source>
</evidence>
<proteinExistence type="predicted"/>
<dbReference type="PROSITE" id="PS51318">
    <property type="entry name" value="TAT"/>
    <property type="match status" value="1"/>
</dbReference>
<evidence type="ECO:0000313" key="3">
    <source>
        <dbReference type="Proteomes" id="UP000730482"/>
    </source>
</evidence>
<keyword evidence="1" id="KW-0732">Signal</keyword>
<dbReference type="RefSeq" id="WP_212021132.1">
    <property type="nucleotide sequence ID" value="NZ_JAAFYZ010000311.1"/>
</dbReference>
<comment type="caution">
    <text evidence="2">The sequence shown here is derived from an EMBL/GenBank/DDBJ whole genome shotgun (WGS) entry which is preliminary data.</text>
</comment>
<dbReference type="EMBL" id="JAAFYZ010000311">
    <property type="protein sequence ID" value="MBS2554028.1"/>
    <property type="molecule type" value="Genomic_DNA"/>
</dbReference>
<organism evidence="2 3">
    <name type="scientific">Catenulispora pinistramenti</name>
    <dbReference type="NCBI Taxonomy" id="2705254"/>
    <lineage>
        <taxon>Bacteria</taxon>
        <taxon>Bacillati</taxon>
        <taxon>Actinomycetota</taxon>
        <taxon>Actinomycetes</taxon>
        <taxon>Catenulisporales</taxon>
        <taxon>Catenulisporaceae</taxon>
        <taxon>Catenulispora</taxon>
    </lineage>
</organism>
<dbReference type="InterPro" id="IPR006311">
    <property type="entry name" value="TAT_signal"/>
</dbReference>
<evidence type="ECO:0000256" key="1">
    <source>
        <dbReference type="SAM" id="SignalP"/>
    </source>
</evidence>
<accession>A0ABS5L6P7</accession>
<reference evidence="2 3" key="1">
    <citation type="submission" date="2020-02" db="EMBL/GenBank/DDBJ databases">
        <title>Acidophilic actinobacteria isolated from forest soil.</title>
        <authorList>
            <person name="Golinska P."/>
        </authorList>
    </citation>
    <scope>NUCLEOTIDE SEQUENCE [LARGE SCALE GENOMIC DNA]</scope>
    <source>
        <strain evidence="2 3">NL8</strain>
    </source>
</reference>
<dbReference type="Proteomes" id="UP000730482">
    <property type="component" value="Unassembled WGS sequence"/>
</dbReference>
<feature type="signal peptide" evidence="1">
    <location>
        <begin position="1"/>
        <end position="34"/>
    </location>
</feature>
<keyword evidence="3" id="KW-1185">Reference proteome</keyword>
<name>A0ABS5L6P7_9ACTN</name>
<evidence type="ECO:0008006" key="4">
    <source>
        <dbReference type="Google" id="ProtNLM"/>
    </source>
</evidence>
<gene>
    <name evidence="2" type="ORF">KGQ19_44960</name>
</gene>